<dbReference type="Pfam" id="PF12850">
    <property type="entry name" value="Metallophos_2"/>
    <property type="match status" value="1"/>
</dbReference>
<proteinExistence type="inferred from homology"/>
<reference evidence="3 4" key="1">
    <citation type="submission" date="2018-06" db="EMBL/GenBank/DDBJ databases">
        <authorList>
            <consortium name="Pathogen Informatics"/>
            <person name="Doyle S."/>
        </authorList>
    </citation>
    <scope>NUCLEOTIDE SEQUENCE [LARGE SCALE GENOMIC DNA]</scope>
    <source>
        <strain evidence="4">ATCC 11859 / DSM 33 / NCIB 8841 / NCTC 4822</strain>
    </source>
</reference>
<dbReference type="AlphaFoldDB" id="A0A380BCX7"/>
<dbReference type="PANTHER" id="PTHR42850">
    <property type="entry name" value="METALLOPHOSPHOESTERASE"/>
    <property type="match status" value="1"/>
</dbReference>
<dbReference type="InterPro" id="IPR024654">
    <property type="entry name" value="Calcineurin-like_PHP_lpxH"/>
</dbReference>
<dbReference type="InterPro" id="IPR050126">
    <property type="entry name" value="Ap4A_hydrolase"/>
</dbReference>
<dbReference type="PANTHER" id="PTHR42850:SF2">
    <property type="entry name" value="BLL5683 PROTEIN"/>
    <property type="match status" value="1"/>
</dbReference>
<organism evidence="3 4">
    <name type="scientific">Sporosarcina pasteurii</name>
    <name type="common">Bacillus pasteurii</name>
    <dbReference type="NCBI Taxonomy" id="1474"/>
    <lineage>
        <taxon>Bacteria</taxon>
        <taxon>Bacillati</taxon>
        <taxon>Bacillota</taxon>
        <taxon>Bacilli</taxon>
        <taxon>Bacillales</taxon>
        <taxon>Caryophanaceae</taxon>
        <taxon>Sporosarcina</taxon>
    </lineage>
</organism>
<name>A0A380BCX7_SPOPA</name>
<evidence type="ECO:0000256" key="1">
    <source>
        <dbReference type="ARBA" id="ARBA00008950"/>
    </source>
</evidence>
<dbReference type="RefSeq" id="WP_115359998.1">
    <property type="nucleotide sequence ID" value="NZ_CP038012.1"/>
</dbReference>
<gene>
    <name evidence="3" type="ORF">NCTC4822_00507</name>
</gene>
<dbReference type="InterPro" id="IPR011152">
    <property type="entry name" value="Pesterase_MJ0912"/>
</dbReference>
<dbReference type="Proteomes" id="UP000254519">
    <property type="component" value="Unassembled WGS sequence"/>
</dbReference>
<dbReference type="GO" id="GO:0016791">
    <property type="term" value="F:phosphatase activity"/>
    <property type="evidence" value="ECO:0007669"/>
    <property type="project" value="TreeGrafter"/>
</dbReference>
<evidence type="ECO:0000259" key="2">
    <source>
        <dbReference type="Pfam" id="PF12850"/>
    </source>
</evidence>
<dbReference type="GO" id="GO:0005737">
    <property type="term" value="C:cytoplasm"/>
    <property type="evidence" value="ECO:0007669"/>
    <property type="project" value="TreeGrafter"/>
</dbReference>
<evidence type="ECO:0000313" key="3">
    <source>
        <dbReference type="EMBL" id="SUI99198.1"/>
    </source>
</evidence>
<feature type="domain" description="Calcineurin-like phosphoesterase" evidence="2">
    <location>
        <begin position="1"/>
        <end position="196"/>
    </location>
</feature>
<accession>A0A380BCX7</accession>
<dbReference type="Gene3D" id="3.60.21.10">
    <property type="match status" value="1"/>
</dbReference>
<comment type="similarity">
    <text evidence="1">Belongs to the metallophosphoesterase superfamily. YfcE family.</text>
</comment>
<dbReference type="InterPro" id="IPR029052">
    <property type="entry name" value="Metallo-depent_PP-like"/>
</dbReference>
<dbReference type="SUPFAM" id="SSF56300">
    <property type="entry name" value="Metallo-dependent phosphatases"/>
    <property type="match status" value="1"/>
</dbReference>
<evidence type="ECO:0000313" key="4">
    <source>
        <dbReference type="Proteomes" id="UP000254519"/>
    </source>
</evidence>
<protein>
    <submittedName>
        <fullName evidence="3">Phosphodiesterase</fullName>
    </submittedName>
</protein>
<dbReference type="PIRSF" id="PIRSF000883">
    <property type="entry name" value="Pesterase_MJ0912"/>
    <property type="match status" value="1"/>
</dbReference>
<sequence>MKIAFISDIHGNAVALESVLEDIDKKNVDRIIVLGDICFRGPEPKRSLDLVRSLDTYVIKGNADEWIYRGIKPGEVPDKALDIMRLEKKWALKQLTIDDVEYLGALPKQITTDLTNKLKIHAFHATPDSLFEVVKPSDSDETLITKLMCHQSADIFLYGHIHLPFVRFINGKCIANLGSVGLPFDGINQSSYIIVEGEGDNFNISIQRVKYDVEKVIKQLYENEYPNLELMENIIKKGTL</sequence>
<keyword evidence="4" id="KW-1185">Reference proteome</keyword>
<dbReference type="OrthoDB" id="9813918at2"/>
<dbReference type="EMBL" id="UGYZ01000002">
    <property type="protein sequence ID" value="SUI99198.1"/>
    <property type="molecule type" value="Genomic_DNA"/>
</dbReference>